<proteinExistence type="predicted"/>
<dbReference type="Proteomes" id="UP000248714">
    <property type="component" value="Unassembled WGS sequence"/>
</dbReference>
<evidence type="ECO:0000313" key="2">
    <source>
        <dbReference type="EMBL" id="RAS68933.1"/>
    </source>
</evidence>
<reference evidence="2 3" key="1">
    <citation type="submission" date="2018-06" db="EMBL/GenBank/DDBJ databases">
        <title>Genomic Encyclopedia of Type Strains, Phase IV (KMG-IV): sequencing the most valuable type-strain genomes for metagenomic binning, comparative biology and taxonomic classification.</title>
        <authorList>
            <person name="Goeker M."/>
        </authorList>
    </citation>
    <scope>NUCLEOTIDE SEQUENCE [LARGE SCALE GENOMIC DNA]</scope>
    <source>
        <strain evidence="2 3">DSM 45479</strain>
    </source>
</reference>
<dbReference type="EMBL" id="QLTT01000002">
    <property type="protein sequence ID" value="RAS68933.1"/>
    <property type="molecule type" value="Genomic_DNA"/>
</dbReference>
<keyword evidence="3" id="KW-1185">Reference proteome</keyword>
<evidence type="ECO:0000313" key="3">
    <source>
        <dbReference type="Proteomes" id="UP000248714"/>
    </source>
</evidence>
<sequence length="69" mass="7339">MLALEAGNAVPVDRLVDALWGEVLPGDDRPPRPAEVVVQARASAEIRQSSRVGKLPTSGPLTARRQLPS</sequence>
<protein>
    <submittedName>
        <fullName evidence="2">Uncharacterized protein</fullName>
    </submittedName>
</protein>
<organism evidence="2 3">
    <name type="scientific">Lentzea atacamensis</name>
    <dbReference type="NCBI Taxonomy" id="531938"/>
    <lineage>
        <taxon>Bacteria</taxon>
        <taxon>Bacillati</taxon>
        <taxon>Actinomycetota</taxon>
        <taxon>Actinomycetes</taxon>
        <taxon>Pseudonocardiales</taxon>
        <taxon>Pseudonocardiaceae</taxon>
        <taxon>Lentzea</taxon>
    </lineage>
</organism>
<name>A0ABX9EHP0_9PSEU</name>
<accession>A0ABX9EHP0</accession>
<gene>
    <name evidence="2" type="ORF">C8D87_1021011</name>
</gene>
<feature type="region of interest" description="Disordered" evidence="1">
    <location>
        <begin position="48"/>
        <end position="69"/>
    </location>
</feature>
<comment type="caution">
    <text evidence="2">The sequence shown here is derived from an EMBL/GenBank/DDBJ whole genome shotgun (WGS) entry which is preliminary data.</text>
</comment>
<evidence type="ECO:0000256" key="1">
    <source>
        <dbReference type="SAM" id="MobiDB-lite"/>
    </source>
</evidence>